<organism evidence="2 3">
    <name type="scientific">Desulfonema limicola</name>
    <dbReference type="NCBI Taxonomy" id="45656"/>
    <lineage>
        <taxon>Bacteria</taxon>
        <taxon>Pseudomonadati</taxon>
        <taxon>Thermodesulfobacteriota</taxon>
        <taxon>Desulfobacteria</taxon>
        <taxon>Desulfobacterales</taxon>
        <taxon>Desulfococcaceae</taxon>
        <taxon>Desulfonema</taxon>
    </lineage>
</organism>
<reference evidence="2" key="1">
    <citation type="journal article" date="2021" name="Microb. Physiol.">
        <title>Proteogenomic Insights into the Physiology of Marine, Sulfate-Reducing, Filamentous Desulfonema limicola and Desulfonema magnum.</title>
        <authorList>
            <person name="Schnaars V."/>
            <person name="Wohlbrand L."/>
            <person name="Scheve S."/>
            <person name="Hinrichs C."/>
            <person name="Reinhardt R."/>
            <person name="Rabus R."/>
        </authorList>
    </citation>
    <scope>NUCLEOTIDE SEQUENCE</scope>
    <source>
        <strain evidence="2">5ac10</strain>
    </source>
</reference>
<evidence type="ECO:0000313" key="3">
    <source>
        <dbReference type="Proteomes" id="UP000663720"/>
    </source>
</evidence>
<proteinExistence type="predicted"/>
<dbReference type="Proteomes" id="UP000663720">
    <property type="component" value="Chromosome"/>
</dbReference>
<sequence length="294" mass="33577">MKNKSLYVKFAVLLVYLIPIMAGSAFGNEVETRISEIMKHKLQGIRTEEGVDVQVSKIPDPLKSEFDLYKVNYTKDGKPFGEMTVSVISENDKSYMISGGSVWDIKEGRELQFLWRSLTTRAQIPVDEQHLVLGDNKKCSLPIAVFSDYLCFHCKQFLPAVEDYVSANENMCLYFYDMPLVSLHKNSEYIAKLAIAWREITGKPVPPEIYSQEFKDNKPYIEEWFEDMLAVEKADITAFYKKASSPEIEKKIENDMQLAGKLNVRGTPSLFIDGHQTPASLDQVEIVVEYLSKK</sequence>
<accession>A0A975B454</accession>
<dbReference type="Gene3D" id="3.40.30.10">
    <property type="entry name" value="Glutaredoxin"/>
    <property type="match status" value="1"/>
</dbReference>
<evidence type="ECO:0000259" key="1">
    <source>
        <dbReference type="Pfam" id="PF01323"/>
    </source>
</evidence>
<dbReference type="KEGG" id="dli:dnl_06770"/>
<dbReference type="SUPFAM" id="SSF52833">
    <property type="entry name" value="Thioredoxin-like"/>
    <property type="match status" value="1"/>
</dbReference>
<dbReference type="RefSeq" id="WP_207690309.1">
    <property type="nucleotide sequence ID" value="NZ_CP061799.1"/>
</dbReference>
<evidence type="ECO:0000313" key="2">
    <source>
        <dbReference type="EMBL" id="QTA78455.1"/>
    </source>
</evidence>
<gene>
    <name evidence="2" type="ORF">dnl_06770</name>
</gene>
<dbReference type="InterPro" id="IPR001853">
    <property type="entry name" value="DSBA-like_thioredoxin_dom"/>
</dbReference>
<protein>
    <submittedName>
        <fullName evidence="2">Thioredoxin-fold containing protein</fullName>
    </submittedName>
</protein>
<dbReference type="EMBL" id="CP061799">
    <property type="protein sequence ID" value="QTA78455.1"/>
    <property type="molecule type" value="Genomic_DNA"/>
</dbReference>
<dbReference type="InterPro" id="IPR036249">
    <property type="entry name" value="Thioredoxin-like_sf"/>
</dbReference>
<dbReference type="GO" id="GO:0016491">
    <property type="term" value="F:oxidoreductase activity"/>
    <property type="evidence" value="ECO:0007669"/>
    <property type="project" value="InterPro"/>
</dbReference>
<name>A0A975B454_9BACT</name>
<keyword evidence="3" id="KW-1185">Reference proteome</keyword>
<dbReference type="AlphaFoldDB" id="A0A975B454"/>
<dbReference type="Pfam" id="PF01323">
    <property type="entry name" value="DSBA"/>
    <property type="match status" value="1"/>
</dbReference>
<feature type="domain" description="DSBA-like thioredoxin" evidence="1">
    <location>
        <begin position="143"/>
        <end position="278"/>
    </location>
</feature>